<dbReference type="EMBL" id="JAZGLY010000001">
    <property type="protein sequence ID" value="MEE6186026.1"/>
    <property type="molecule type" value="Genomic_DNA"/>
</dbReference>
<protein>
    <submittedName>
        <fullName evidence="2">SprT-like domain-containing protein</fullName>
    </submittedName>
</protein>
<dbReference type="Pfam" id="PF10263">
    <property type="entry name" value="SprT-like"/>
    <property type="match status" value="1"/>
</dbReference>
<dbReference type="RefSeq" id="WP_330973431.1">
    <property type="nucleotide sequence ID" value="NZ_JAZGLY010000001.1"/>
</dbReference>
<gene>
    <name evidence="2" type="ORF">V2H41_01945</name>
</gene>
<organism evidence="2 3">
    <name type="scientific">Niabella digestorum</name>
    <dbReference type="NCBI Taxonomy" id="3117701"/>
    <lineage>
        <taxon>Bacteria</taxon>
        <taxon>Pseudomonadati</taxon>
        <taxon>Bacteroidota</taxon>
        <taxon>Chitinophagia</taxon>
        <taxon>Chitinophagales</taxon>
        <taxon>Chitinophagaceae</taxon>
        <taxon>Niabella</taxon>
    </lineage>
</organism>
<dbReference type="InterPro" id="IPR006640">
    <property type="entry name" value="SprT-like_domain"/>
</dbReference>
<name>A0ABU7RDF7_9BACT</name>
<comment type="caution">
    <text evidence="2">The sequence shown here is derived from an EMBL/GenBank/DDBJ whole genome shotgun (WGS) entry which is preliminary data.</text>
</comment>
<feature type="domain" description="SprT-like" evidence="1">
    <location>
        <begin position="32"/>
        <end position="104"/>
    </location>
</feature>
<evidence type="ECO:0000259" key="1">
    <source>
        <dbReference type="Pfam" id="PF10263"/>
    </source>
</evidence>
<accession>A0ABU7RDF7</accession>
<dbReference type="Proteomes" id="UP001357452">
    <property type="component" value="Unassembled WGS sequence"/>
</dbReference>
<evidence type="ECO:0000313" key="3">
    <source>
        <dbReference type="Proteomes" id="UP001357452"/>
    </source>
</evidence>
<evidence type="ECO:0000313" key="2">
    <source>
        <dbReference type="EMBL" id="MEE6186026.1"/>
    </source>
</evidence>
<reference evidence="2 3" key="1">
    <citation type="submission" date="2024-01" db="EMBL/GenBank/DDBJ databases">
        <title>Niabella digestum sp. nov., isolated from waste digestion system.</title>
        <authorList>
            <person name="Zhang L."/>
        </authorList>
    </citation>
    <scope>NUCLEOTIDE SEQUENCE [LARGE SCALE GENOMIC DNA]</scope>
    <source>
        <strain evidence="2 3">A18</strain>
    </source>
</reference>
<proteinExistence type="predicted"/>
<keyword evidence="3" id="KW-1185">Reference proteome</keyword>
<sequence length="206" mass="24074">MAKKEVPLHHLAQYLPDNTYESVIAYLNFYKVHLTIARSRKSVLGDYRHKWGSANHRISVNGNLNRYAFLITLLHELAHLITFEQYGNRVQAHGKEWKNIYARLLAQFIEKKIFPADIEYELLKSLRNPGASSCAEEDLQRVLYDYNERKDGYTLLERLPAGALFQIYDGRVFQKGNKRTKRYNCVEIATNKVYLFSGVYEVLPVR</sequence>